<comment type="similarity">
    <text evidence="5">Belongs to the TMEM179 family.</text>
</comment>
<dbReference type="EnsemblMetazoa" id="XM_038200175.1">
    <property type="protein sequence ID" value="XP_038056103.1"/>
    <property type="gene ID" value="LOC119728102"/>
</dbReference>
<feature type="transmembrane region" description="Helical" evidence="6">
    <location>
        <begin position="12"/>
        <end position="35"/>
    </location>
</feature>
<dbReference type="Proteomes" id="UP000887568">
    <property type="component" value="Unplaced"/>
</dbReference>
<feature type="transmembrane region" description="Helical" evidence="6">
    <location>
        <begin position="100"/>
        <end position="122"/>
    </location>
</feature>
<keyword evidence="8" id="KW-1185">Reference proteome</keyword>
<protein>
    <recommendedName>
        <fullName evidence="9">MARVEL domain-containing protein</fullName>
    </recommendedName>
</protein>
<keyword evidence="2 6" id="KW-0812">Transmembrane</keyword>
<dbReference type="Pfam" id="PF26158">
    <property type="entry name" value="Claudin_TMEM179-179B"/>
    <property type="match status" value="1"/>
</dbReference>
<reference evidence="7" key="1">
    <citation type="submission" date="2022-11" db="UniProtKB">
        <authorList>
            <consortium name="EnsemblMetazoa"/>
        </authorList>
    </citation>
    <scope>IDENTIFICATION</scope>
</reference>
<keyword evidence="3 6" id="KW-1133">Transmembrane helix</keyword>
<dbReference type="PANTHER" id="PTHR31056">
    <property type="entry name" value="TRANSMEMBRANE PROTEIN 179B"/>
    <property type="match status" value="1"/>
</dbReference>
<dbReference type="AlphaFoldDB" id="A0A913ZWS8"/>
<evidence type="ECO:0000256" key="1">
    <source>
        <dbReference type="ARBA" id="ARBA00004141"/>
    </source>
</evidence>
<feature type="transmembrane region" description="Helical" evidence="6">
    <location>
        <begin position="69"/>
        <end position="88"/>
    </location>
</feature>
<evidence type="ECO:0000313" key="7">
    <source>
        <dbReference type="EnsemblMetazoa" id="XP_038056103.1"/>
    </source>
</evidence>
<evidence type="ECO:0000313" key="8">
    <source>
        <dbReference type="Proteomes" id="UP000887568"/>
    </source>
</evidence>
<evidence type="ECO:0000256" key="2">
    <source>
        <dbReference type="ARBA" id="ARBA00022692"/>
    </source>
</evidence>
<dbReference type="GeneID" id="119728102"/>
<evidence type="ECO:0000256" key="3">
    <source>
        <dbReference type="ARBA" id="ARBA00022989"/>
    </source>
</evidence>
<keyword evidence="4 6" id="KW-0472">Membrane</keyword>
<name>A0A913ZWS8_PATMI</name>
<organism evidence="7 8">
    <name type="scientific">Patiria miniata</name>
    <name type="common">Bat star</name>
    <name type="synonym">Asterina miniata</name>
    <dbReference type="NCBI Taxonomy" id="46514"/>
    <lineage>
        <taxon>Eukaryota</taxon>
        <taxon>Metazoa</taxon>
        <taxon>Echinodermata</taxon>
        <taxon>Eleutherozoa</taxon>
        <taxon>Asterozoa</taxon>
        <taxon>Asteroidea</taxon>
        <taxon>Valvatacea</taxon>
        <taxon>Valvatida</taxon>
        <taxon>Asterinidae</taxon>
        <taxon>Patiria</taxon>
    </lineage>
</organism>
<dbReference type="InterPro" id="IPR059010">
    <property type="entry name" value="TMEM179-179B"/>
</dbReference>
<dbReference type="InterPro" id="IPR029776">
    <property type="entry name" value="TMEM179B"/>
</dbReference>
<feature type="transmembrane region" description="Helical" evidence="6">
    <location>
        <begin position="169"/>
        <end position="192"/>
    </location>
</feature>
<evidence type="ECO:0000256" key="6">
    <source>
        <dbReference type="SAM" id="Phobius"/>
    </source>
</evidence>
<proteinExistence type="inferred from homology"/>
<comment type="subcellular location">
    <subcellularLocation>
        <location evidence="1">Membrane</location>
        <topology evidence="1">Multi-pass membrane protein</topology>
    </subcellularLocation>
</comment>
<evidence type="ECO:0000256" key="4">
    <source>
        <dbReference type="ARBA" id="ARBA00023136"/>
    </source>
</evidence>
<sequence length="213" mass="23155">MADRSLLALVKIAVEVITLVVTLCTGIAVATTVGVTRAKIHLCILSVDVSCNSNYDFNDAAPSTCNYCLAIPIISVVLSPVIAAYRFFVYLKPNRGTGVITIVIVGGLALLSILWLVTAAIVSAGLASFCNQLGCYQPGADCRYLQNNIGWNDYYDGKSFYDMTKTAEAAAWVSFLFWTGLTVWCFVWDLIIRRRSPRQSSQAGKPTPVDVPI</sequence>
<evidence type="ECO:0000256" key="5">
    <source>
        <dbReference type="ARBA" id="ARBA00093776"/>
    </source>
</evidence>
<dbReference type="PANTHER" id="PTHR31056:SF1">
    <property type="entry name" value="TRANSMEMBRANE PROTEIN 179B"/>
    <property type="match status" value="1"/>
</dbReference>
<accession>A0A913ZWS8</accession>
<dbReference type="RefSeq" id="XP_038056103.1">
    <property type="nucleotide sequence ID" value="XM_038200175.1"/>
</dbReference>
<evidence type="ECO:0008006" key="9">
    <source>
        <dbReference type="Google" id="ProtNLM"/>
    </source>
</evidence>